<dbReference type="AlphaFoldDB" id="A0A0N4UQQ4"/>
<name>A0A0N4UQQ4_DRAME</name>
<dbReference type="WBParaSite" id="DME_0001035701-mRNA-1">
    <property type="protein sequence ID" value="DME_0001035701-mRNA-1"/>
    <property type="gene ID" value="DME_0001035701"/>
</dbReference>
<gene>
    <name evidence="2" type="ORF">DME_LOCUS10886</name>
</gene>
<keyword evidence="4" id="KW-1185">Reference proteome</keyword>
<accession>A0A0N4UQQ4</accession>
<evidence type="ECO:0000313" key="2">
    <source>
        <dbReference type="EMBL" id="VDN60913.1"/>
    </source>
</evidence>
<protein>
    <submittedName>
        <fullName evidence="5">Secreted protein</fullName>
    </submittedName>
</protein>
<proteinExistence type="predicted"/>
<keyword evidence="1" id="KW-0732">Signal</keyword>
<evidence type="ECO:0000313" key="3">
    <source>
        <dbReference type="Proteomes" id="UP000038040"/>
    </source>
</evidence>
<dbReference type="Proteomes" id="UP000274756">
    <property type="component" value="Unassembled WGS sequence"/>
</dbReference>
<reference evidence="2 4" key="2">
    <citation type="submission" date="2018-11" db="EMBL/GenBank/DDBJ databases">
        <authorList>
            <consortium name="Pathogen Informatics"/>
        </authorList>
    </citation>
    <scope>NUCLEOTIDE SEQUENCE [LARGE SCALE GENOMIC DNA]</scope>
</reference>
<organism evidence="3 5">
    <name type="scientific">Dracunculus medinensis</name>
    <name type="common">Guinea worm</name>
    <dbReference type="NCBI Taxonomy" id="318479"/>
    <lineage>
        <taxon>Eukaryota</taxon>
        <taxon>Metazoa</taxon>
        <taxon>Ecdysozoa</taxon>
        <taxon>Nematoda</taxon>
        <taxon>Chromadorea</taxon>
        <taxon>Rhabditida</taxon>
        <taxon>Spirurina</taxon>
        <taxon>Dracunculoidea</taxon>
        <taxon>Dracunculidae</taxon>
        <taxon>Dracunculus</taxon>
    </lineage>
</organism>
<reference evidence="5" key="1">
    <citation type="submission" date="2017-02" db="UniProtKB">
        <authorList>
            <consortium name="WormBaseParasite"/>
        </authorList>
    </citation>
    <scope>IDENTIFICATION</scope>
</reference>
<feature type="signal peptide" evidence="1">
    <location>
        <begin position="1"/>
        <end position="17"/>
    </location>
</feature>
<evidence type="ECO:0000313" key="4">
    <source>
        <dbReference type="Proteomes" id="UP000274756"/>
    </source>
</evidence>
<dbReference type="EMBL" id="UYYG01001266">
    <property type="protein sequence ID" value="VDN60913.1"/>
    <property type="molecule type" value="Genomic_DNA"/>
</dbReference>
<feature type="chain" id="PRO_5041039255" evidence="1">
    <location>
        <begin position="18"/>
        <end position="73"/>
    </location>
</feature>
<evidence type="ECO:0000313" key="5">
    <source>
        <dbReference type="WBParaSite" id="DME_0001035701-mRNA-1"/>
    </source>
</evidence>
<evidence type="ECO:0000256" key="1">
    <source>
        <dbReference type="SAM" id="SignalP"/>
    </source>
</evidence>
<dbReference type="Proteomes" id="UP000038040">
    <property type="component" value="Unplaced"/>
</dbReference>
<sequence length="73" mass="8057">MLLYFCFFVFLVHGVKSGDDKAIENCNIQVGGHQRPIVDPSRCAHIDSPACTAIFPYHPANRAGETIATHFNP</sequence>